<feature type="chain" id="PRO_5045082296" evidence="2">
    <location>
        <begin position="22"/>
        <end position="157"/>
    </location>
</feature>
<feature type="signal peptide" evidence="2">
    <location>
        <begin position="1"/>
        <end position="21"/>
    </location>
</feature>
<dbReference type="Proteomes" id="UP001399917">
    <property type="component" value="Unassembled WGS sequence"/>
</dbReference>
<keyword evidence="4" id="KW-1185">Reference proteome</keyword>
<evidence type="ECO:0000313" key="4">
    <source>
        <dbReference type="Proteomes" id="UP001399917"/>
    </source>
</evidence>
<protein>
    <submittedName>
        <fullName evidence="3">Uncharacterized protein</fullName>
    </submittedName>
</protein>
<keyword evidence="2" id="KW-0732">Signal</keyword>
<organism evidence="3 4">
    <name type="scientific">Celeribacter arenosi</name>
    <dbReference type="NCBI Taxonomy" id="792649"/>
    <lineage>
        <taxon>Bacteria</taxon>
        <taxon>Pseudomonadati</taxon>
        <taxon>Pseudomonadota</taxon>
        <taxon>Alphaproteobacteria</taxon>
        <taxon>Rhodobacterales</taxon>
        <taxon>Roseobacteraceae</taxon>
        <taxon>Celeribacter</taxon>
    </lineage>
</organism>
<reference evidence="4" key="1">
    <citation type="journal article" date="2019" name="Int. J. Syst. Evol. Microbiol.">
        <title>The Global Catalogue of Microorganisms (GCM) 10K type strain sequencing project: providing services to taxonomists for standard genome sequencing and annotation.</title>
        <authorList>
            <consortium name="The Broad Institute Genomics Platform"/>
            <consortium name="The Broad Institute Genome Sequencing Center for Infectious Disease"/>
            <person name="Wu L."/>
            <person name="Ma J."/>
        </authorList>
    </citation>
    <scope>NUCLEOTIDE SEQUENCE [LARGE SCALE GENOMIC DNA]</scope>
    <source>
        <strain evidence="4">JCM 17190</strain>
    </source>
</reference>
<proteinExistence type="predicted"/>
<feature type="region of interest" description="Disordered" evidence="1">
    <location>
        <begin position="54"/>
        <end position="85"/>
    </location>
</feature>
<name>A0ABP7JXR9_9RHOB</name>
<dbReference type="RefSeq" id="WP_344843109.1">
    <property type="nucleotide sequence ID" value="NZ_BAABDF010000003.1"/>
</dbReference>
<dbReference type="EMBL" id="BAABDF010000003">
    <property type="protein sequence ID" value="GAA3857357.1"/>
    <property type="molecule type" value="Genomic_DNA"/>
</dbReference>
<comment type="caution">
    <text evidence="3">The sequence shown here is derived from an EMBL/GenBank/DDBJ whole genome shotgun (WGS) entry which is preliminary data.</text>
</comment>
<gene>
    <name evidence="3" type="ORF">GCM10022404_05290</name>
</gene>
<evidence type="ECO:0000313" key="3">
    <source>
        <dbReference type="EMBL" id="GAA3857357.1"/>
    </source>
</evidence>
<sequence>MRFTKVTAGLVALSVTMGAAAAPARASDADVARAVGGLLTLFVIGKALENNSSKSAGKVKVATTTNRKPSWEHNRGNSKNSKNRRTIPEECVIDVRGYGSANDVAVKRCLTRSGVNTDRLPRQCAATLNTRRGPMSVYRTRCLADFGYRVADRGRRY</sequence>
<evidence type="ECO:0000256" key="1">
    <source>
        <dbReference type="SAM" id="MobiDB-lite"/>
    </source>
</evidence>
<evidence type="ECO:0000256" key="2">
    <source>
        <dbReference type="SAM" id="SignalP"/>
    </source>
</evidence>
<accession>A0ABP7JXR9</accession>